<evidence type="ECO:0000313" key="4">
    <source>
        <dbReference type="Proteomes" id="UP001295444"/>
    </source>
</evidence>
<accession>A0AAD1SCQ4</accession>
<feature type="region of interest" description="Disordered" evidence="2">
    <location>
        <begin position="284"/>
        <end position="375"/>
    </location>
</feature>
<keyword evidence="1" id="KW-0175">Coiled coil</keyword>
<dbReference type="Proteomes" id="UP001295444">
    <property type="component" value="Chromosome 05"/>
</dbReference>
<feature type="compositionally biased region" description="Polar residues" evidence="2">
    <location>
        <begin position="291"/>
        <end position="310"/>
    </location>
</feature>
<evidence type="ECO:0000256" key="2">
    <source>
        <dbReference type="SAM" id="MobiDB-lite"/>
    </source>
</evidence>
<dbReference type="AlphaFoldDB" id="A0AAD1SCQ4"/>
<gene>
    <name evidence="3" type="ORF">PECUL_23A020119</name>
</gene>
<keyword evidence="4" id="KW-1185">Reference proteome</keyword>
<evidence type="ECO:0000313" key="3">
    <source>
        <dbReference type="EMBL" id="CAH2296667.1"/>
    </source>
</evidence>
<organism evidence="3 4">
    <name type="scientific">Pelobates cultripes</name>
    <name type="common">Western spadefoot toad</name>
    <dbReference type="NCBI Taxonomy" id="61616"/>
    <lineage>
        <taxon>Eukaryota</taxon>
        <taxon>Metazoa</taxon>
        <taxon>Chordata</taxon>
        <taxon>Craniata</taxon>
        <taxon>Vertebrata</taxon>
        <taxon>Euteleostomi</taxon>
        <taxon>Amphibia</taxon>
        <taxon>Batrachia</taxon>
        <taxon>Anura</taxon>
        <taxon>Pelobatoidea</taxon>
        <taxon>Pelobatidae</taxon>
        <taxon>Pelobates</taxon>
    </lineage>
</organism>
<evidence type="ECO:0000256" key="1">
    <source>
        <dbReference type="SAM" id="Coils"/>
    </source>
</evidence>
<feature type="region of interest" description="Disordered" evidence="2">
    <location>
        <begin position="239"/>
        <end position="262"/>
    </location>
</feature>
<feature type="coiled-coil region" evidence="1">
    <location>
        <begin position="116"/>
        <end position="170"/>
    </location>
</feature>
<feature type="compositionally biased region" description="Basic and acidic residues" evidence="2">
    <location>
        <begin position="323"/>
        <end position="332"/>
    </location>
</feature>
<feature type="region of interest" description="Disordered" evidence="2">
    <location>
        <begin position="176"/>
        <end position="210"/>
    </location>
</feature>
<sequence length="375" mass="45384">MALSRNIDTIRSDRKSFMGTWSTDETYTNSNEPALPPKDQRKDIRSFIHQLGKLMEREVQIWWDIATLDFYVNNNIVPRGLRLFKRSTYKRHDPTLLKKWDQLLDKGSLLLMVFLINEKKKDLTQLDQEITQLKSTIRPLVENGDYVELLDTIERRVKDIEMNIRENKRKKIMRDQADYKTQTQRNWKKDQTSKYQPPQRYGTELRYQRQVTFRDTDISQRTPNQSPTKKWMQYRPTHYRGQHHRGYRPSQDHRGYRPSQYTKRGHTDLVNRQYMRYQRRDWHTQGHGHQYTPTAETPTFDQIRSDSNNVVPRETKSQPTTHTENDFLDKRGRIPPKRFAMEDFRSPELRKKRSIRETEEDPEQQEEVTQLKRRK</sequence>
<name>A0AAD1SCQ4_PELCU</name>
<proteinExistence type="predicted"/>
<dbReference type="EMBL" id="OW240916">
    <property type="protein sequence ID" value="CAH2296667.1"/>
    <property type="molecule type" value="Genomic_DNA"/>
</dbReference>
<feature type="compositionally biased region" description="Basic and acidic residues" evidence="2">
    <location>
        <begin position="339"/>
        <end position="349"/>
    </location>
</feature>
<reference evidence="3" key="1">
    <citation type="submission" date="2022-03" db="EMBL/GenBank/DDBJ databases">
        <authorList>
            <person name="Alioto T."/>
            <person name="Alioto T."/>
            <person name="Gomez Garrido J."/>
        </authorList>
    </citation>
    <scope>NUCLEOTIDE SEQUENCE</scope>
</reference>
<protein>
    <submittedName>
        <fullName evidence="3">Uncharacterized protein</fullName>
    </submittedName>
</protein>